<reference evidence="2 3" key="1">
    <citation type="submission" date="2017-04" db="EMBL/GenBank/DDBJ databases">
        <authorList>
            <person name="Afonso C.L."/>
            <person name="Miller P.J."/>
            <person name="Scott M.A."/>
            <person name="Spackman E."/>
            <person name="Goraichik I."/>
            <person name="Dimitrov K.M."/>
            <person name="Suarez D.L."/>
            <person name="Swayne D.E."/>
        </authorList>
    </citation>
    <scope>NUCLEOTIDE SEQUENCE [LARGE SCALE GENOMIC DNA]</scope>
    <source>
        <strain evidence="2 3">DSM 22418</strain>
    </source>
</reference>
<organism evidence="2 3">
    <name type="scientific">Sphingobacterium psychroaquaticum</name>
    <dbReference type="NCBI Taxonomy" id="561061"/>
    <lineage>
        <taxon>Bacteria</taxon>
        <taxon>Pseudomonadati</taxon>
        <taxon>Bacteroidota</taxon>
        <taxon>Sphingobacteriia</taxon>
        <taxon>Sphingobacteriales</taxon>
        <taxon>Sphingobacteriaceae</taxon>
        <taxon>Sphingobacterium</taxon>
    </lineage>
</organism>
<keyword evidence="1" id="KW-0732">Signal</keyword>
<feature type="chain" id="PRO_5012394757" description="Outer membrane protein beta-barrel domain-containing protein" evidence="1">
    <location>
        <begin position="25"/>
        <end position="215"/>
    </location>
</feature>
<gene>
    <name evidence="2" type="ORF">SAMN05660862_0186</name>
</gene>
<dbReference type="Proteomes" id="UP000192980">
    <property type="component" value="Unassembled WGS sequence"/>
</dbReference>
<accession>A0A1X7HX64</accession>
<evidence type="ECO:0000256" key="1">
    <source>
        <dbReference type="SAM" id="SignalP"/>
    </source>
</evidence>
<dbReference type="SUPFAM" id="SSF103515">
    <property type="entry name" value="Autotransporter"/>
    <property type="match status" value="1"/>
</dbReference>
<proteinExistence type="predicted"/>
<dbReference type="AlphaFoldDB" id="A0A1X7HX64"/>
<sequence length="215" mass="24370">MIPSNNRCCIIIAFLFFFSNYVFSQDTISNSYRDKIEITTSFGLSIPRSDFMKHSNIGIRTMTGFQYRYNKSIFFRAVYEISLYSFTNSRSVDGFSVINKGNRSLIGAFVDIGSNTVIGDRIEIGGFTGFGLLWLTSPFTEVQGSVASINTRSETKAYETYRLGGFASYRVNKKFALYIELQHFNALRRSHVFDSKLGGTNIALGFRTNLSNQKR</sequence>
<evidence type="ECO:0000313" key="3">
    <source>
        <dbReference type="Proteomes" id="UP000192980"/>
    </source>
</evidence>
<feature type="signal peptide" evidence="1">
    <location>
        <begin position="1"/>
        <end position="24"/>
    </location>
</feature>
<evidence type="ECO:0000313" key="2">
    <source>
        <dbReference type="EMBL" id="SMG06592.1"/>
    </source>
</evidence>
<name>A0A1X7HX64_9SPHI</name>
<protein>
    <recommendedName>
        <fullName evidence="4">Outer membrane protein beta-barrel domain-containing protein</fullName>
    </recommendedName>
</protein>
<dbReference type="InterPro" id="IPR036709">
    <property type="entry name" value="Autotransporte_beta_dom_sf"/>
</dbReference>
<keyword evidence="3" id="KW-1185">Reference proteome</keyword>
<dbReference type="EMBL" id="FXAU01000001">
    <property type="protein sequence ID" value="SMG06592.1"/>
    <property type="molecule type" value="Genomic_DNA"/>
</dbReference>
<evidence type="ECO:0008006" key="4">
    <source>
        <dbReference type="Google" id="ProtNLM"/>
    </source>
</evidence>
<dbReference type="STRING" id="561061.SAMN05660862_0186"/>